<dbReference type="InterPro" id="IPR016181">
    <property type="entry name" value="Acyl_CoA_acyltransferase"/>
</dbReference>
<dbReference type="Pfam" id="PF00583">
    <property type="entry name" value="Acetyltransf_1"/>
    <property type="match status" value="1"/>
</dbReference>
<dbReference type="AlphaFoldDB" id="A0AA97CZE5"/>
<dbReference type="PANTHER" id="PTHR43877:SF1">
    <property type="entry name" value="ACETYLTRANSFERASE"/>
    <property type="match status" value="1"/>
</dbReference>
<keyword evidence="2" id="KW-0012">Acyltransferase</keyword>
<dbReference type="SUPFAM" id="SSF55729">
    <property type="entry name" value="Acyl-CoA N-acyltransferases (Nat)"/>
    <property type="match status" value="1"/>
</dbReference>
<name>A0AA97CZE5_9ACTN</name>
<dbReference type="PROSITE" id="PS51186">
    <property type="entry name" value="GNAT"/>
    <property type="match status" value="1"/>
</dbReference>
<proteinExistence type="predicted"/>
<evidence type="ECO:0000256" key="2">
    <source>
        <dbReference type="ARBA" id="ARBA00023315"/>
    </source>
</evidence>
<keyword evidence="1" id="KW-0808">Transferase</keyword>
<evidence type="ECO:0000256" key="1">
    <source>
        <dbReference type="ARBA" id="ARBA00022679"/>
    </source>
</evidence>
<dbReference type="EMBL" id="CP128986">
    <property type="protein sequence ID" value="WOC14342.1"/>
    <property type="molecule type" value="Genomic_DNA"/>
</dbReference>
<dbReference type="InterPro" id="IPR000182">
    <property type="entry name" value="GNAT_dom"/>
</dbReference>
<protein>
    <recommendedName>
        <fullName evidence="3">N-acetyltransferase domain-containing protein</fullName>
    </recommendedName>
</protein>
<dbReference type="PANTHER" id="PTHR43877">
    <property type="entry name" value="AMINOALKYLPHOSPHONATE N-ACETYLTRANSFERASE-RELATED-RELATED"/>
    <property type="match status" value="1"/>
</dbReference>
<evidence type="ECO:0000313" key="4">
    <source>
        <dbReference type="EMBL" id="WOC14342.1"/>
    </source>
</evidence>
<dbReference type="GO" id="GO:0016747">
    <property type="term" value="F:acyltransferase activity, transferring groups other than amino-acyl groups"/>
    <property type="evidence" value="ECO:0007669"/>
    <property type="project" value="InterPro"/>
</dbReference>
<accession>A0AA97CZE5</accession>
<dbReference type="Gene3D" id="3.40.630.30">
    <property type="match status" value="1"/>
</dbReference>
<reference evidence="4" key="1">
    <citation type="submission" date="2023-06" db="EMBL/GenBank/DDBJ databases">
        <title>Gordonia sp. nov. and Pseudochrobactrum sp. nov., two species isolated from the burying beetle Nicrophorus vespilloides.</title>
        <authorList>
            <person name="Poehlein A."/>
            <person name="Guzman J."/>
            <person name="Daniel R."/>
            <person name="Vilcinskas A."/>
        </authorList>
    </citation>
    <scope>NUCLEOTIDE SEQUENCE</scope>
    <source>
        <strain evidence="4">MP11Mi</strain>
    </source>
</reference>
<dbReference type="InterPro" id="IPR050832">
    <property type="entry name" value="Bact_Acetyltransf"/>
</dbReference>
<feature type="domain" description="N-acetyltransferase" evidence="3">
    <location>
        <begin position="114"/>
        <end position="257"/>
    </location>
</feature>
<gene>
    <name evidence="4" type="ORF">MP11Mi_34640</name>
</gene>
<organism evidence="4">
    <name type="scientific">Gordonia sp. MP11Mi</name>
    <dbReference type="NCBI Taxonomy" id="3022769"/>
    <lineage>
        <taxon>Bacteria</taxon>
        <taxon>Bacillati</taxon>
        <taxon>Actinomycetota</taxon>
        <taxon>Actinomycetes</taxon>
        <taxon>Mycobacteriales</taxon>
        <taxon>Gordoniaceae</taxon>
        <taxon>Gordonia</taxon>
    </lineage>
</organism>
<evidence type="ECO:0000259" key="3">
    <source>
        <dbReference type="PROSITE" id="PS51186"/>
    </source>
</evidence>
<sequence>MYSPLKFLAGSALSNAIEPTMRRRPCRASSLETPLPPPFPTGWRSVRSPKQPVGHNGVLAIVYRVKSLIVGTVTESTRAEGVAAVAAATFPLACPPHSTPENIAAHISAHLSADKFAEYIADPAKQVLAAHDDTGAMIGYALLVYGRPDDPQVLAALESADGGAAALGADTVAEVSKMYVLPDHHAARNEAKPAHALMQASLSAAHEYGADYIWLGVNELNERAQKYYRKMGFTQIGTKTFDMNGTVEHDHVMGRPL</sequence>